<dbReference type="InterPro" id="IPR054000">
    <property type="entry name" value="MLKL_N"/>
</dbReference>
<accession>A0A9P6PVD7</accession>
<dbReference type="GO" id="GO:0007166">
    <property type="term" value="P:cell surface receptor signaling pathway"/>
    <property type="evidence" value="ECO:0007669"/>
    <property type="project" value="InterPro"/>
</dbReference>
<dbReference type="Gene3D" id="1.20.930.20">
    <property type="entry name" value="Adaptor protein Cbl, N-terminal domain"/>
    <property type="match status" value="1"/>
</dbReference>
<dbReference type="AlphaFoldDB" id="A0A9P6PVD7"/>
<keyword evidence="5" id="KW-1185">Reference proteome</keyword>
<evidence type="ECO:0000313" key="4">
    <source>
        <dbReference type="EMBL" id="KAG0252830.1"/>
    </source>
</evidence>
<feature type="compositionally biased region" description="Polar residues" evidence="2">
    <location>
        <begin position="925"/>
        <end position="942"/>
    </location>
</feature>
<dbReference type="Pfam" id="PF22215">
    <property type="entry name" value="MLKL_N"/>
    <property type="match status" value="1"/>
</dbReference>
<dbReference type="CDD" id="cd21037">
    <property type="entry name" value="MLKL_NTD"/>
    <property type="match status" value="1"/>
</dbReference>
<name>A0A9P6PVD7_9FUNG</name>
<evidence type="ECO:0000256" key="2">
    <source>
        <dbReference type="SAM" id="MobiDB-lite"/>
    </source>
</evidence>
<evidence type="ECO:0000259" key="3">
    <source>
        <dbReference type="Pfam" id="PF22215"/>
    </source>
</evidence>
<organism evidence="4 5">
    <name type="scientific">Mortierella polycephala</name>
    <dbReference type="NCBI Taxonomy" id="41804"/>
    <lineage>
        <taxon>Eukaryota</taxon>
        <taxon>Fungi</taxon>
        <taxon>Fungi incertae sedis</taxon>
        <taxon>Mucoromycota</taxon>
        <taxon>Mortierellomycotina</taxon>
        <taxon>Mortierellomycetes</taxon>
        <taxon>Mortierellales</taxon>
        <taxon>Mortierellaceae</taxon>
        <taxon>Mortierella</taxon>
    </lineage>
</organism>
<dbReference type="EMBL" id="JAAAJA010000495">
    <property type="protein sequence ID" value="KAG0252830.1"/>
    <property type="molecule type" value="Genomic_DNA"/>
</dbReference>
<keyword evidence="1" id="KW-0175">Coiled coil</keyword>
<feature type="coiled-coil region" evidence="1">
    <location>
        <begin position="1012"/>
        <end position="1039"/>
    </location>
</feature>
<dbReference type="InterPro" id="IPR059179">
    <property type="entry name" value="MLKL-like_MCAfunc"/>
</dbReference>
<protein>
    <recommendedName>
        <fullName evidence="3">Mixed lineage kinase domain-containing protein</fullName>
    </recommendedName>
</protein>
<comment type="caution">
    <text evidence="4">The sequence shown here is derived from an EMBL/GenBank/DDBJ whole genome shotgun (WGS) entry which is preliminary data.</text>
</comment>
<reference evidence="4" key="1">
    <citation type="journal article" date="2020" name="Fungal Divers.">
        <title>Resolving the Mortierellaceae phylogeny through synthesis of multi-gene phylogenetics and phylogenomics.</title>
        <authorList>
            <person name="Vandepol N."/>
            <person name="Liber J."/>
            <person name="Desiro A."/>
            <person name="Na H."/>
            <person name="Kennedy M."/>
            <person name="Barry K."/>
            <person name="Grigoriev I.V."/>
            <person name="Miller A.N."/>
            <person name="O'Donnell K."/>
            <person name="Stajich J.E."/>
            <person name="Bonito G."/>
        </authorList>
    </citation>
    <scope>NUCLEOTIDE SEQUENCE</scope>
    <source>
        <strain evidence="4">KOD948</strain>
    </source>
</reference>
<dbReference type="Proteomes" id="UP000726737">
    <property type="component" value="Unassembled WGS sequence"/>
</dbReference>
<proteinExistence type="predicted"/>
<feature type="region of interest" description="Disordered" evidence="2">
    <location>
        <begin position="868"/>
        <end position="963"/>
    </location>
</feature>
<dbReference type="OrthoDB" id="61437at2759"/>
<dbReference type="InterPro" id="IPR036537">
    <property type="entry name" value="Adaptor_Cbl_N_dom_sf"/>
</dbReference>
<evidence type="ECO:0000313" key="5">
    <source>
        <dbReference type="Proteomes" id="UP000726737"/>
    </source>
</evidence>
<feature type="domain" description="Mixed lineage kinase" evidence="3">
    <location>
        <begin position="113"/>
        <end position="221"/>
    </location>
</feature>
<evidence type="ECO:0000256" key="1">
    <source>
        <dbReference type="SAM" id="Coils"/>
    </source>
</evidence>
<feature type="compositionally biased region" description="Low complexity" evidence="2">
    <location>
        <begin position="951"/>
        <end position="960"/>
    </location>
</feature>
<gene>
    <name evidence="4" type="ORF">BG011_006718</name>
</gene>
<sequence length="1056" mass="117934">MAAGSPDTPQENAIADLQRFVKANEQTPNQPTSKINAVGNAAFVAGSNILAANETFDTVVRKTDVTIDDQKTNPILDYLIQLTEKIVDIGEVVPILAPAFVVLKIIIEIEQKAREVDAKCQDLLERINFMLSHLVVLEGIDQKIEPLLQVLQRVQDTLKEAAVLIETYRKQGKIVRRLKMSNKENFELVAAKVTTCSTDLMLSLQIQQTGDLSLLKRAVPRDLEAERFVRDHGGEEAINNNPVLVEEFAKKMHLAMSDQVMVQMKANMHDMLQQNQLQIEAVIRQSTSNTVADMAKALSIQAQEHEAAQRLKCIQCDKEYKVISNGPVACGFHSFAGNRCCSQLQPCKTGYHQPEHHCKYPYSNFFLWSYGILGYADMVNYWLNLQEFDLNKDNTKQIVRIGRQIRRKTWGNLMTLPLLLVNVGHVREDLLYYLETFTAAQLEERRKEVVSTGSRLIFKNAAEDEEGAYSKAEWILDVGTQQFTGIKFEVKVSSSRSATTGIVPLDPQLLNMPEGSSVEYLAMRGFEIFLPETPYVFPRTLQLGPTLRETALREVRPFKSKASSGMPLTLLTVRDIVANNSQATARIDSDRFLGLWRGLNTSPLTSPKQIVIMNVKAEYRLVGESEYKPAPDFGFRNDVKLPLTIDPSKAIDIPFEMLIHKPAQVIKKIKLPAINFAHLTVHHPLRVRITLTDVNGETCSLVQEYVHRVNGIPTREDDLIGYFFVDEVDLCQRHVVTVKEPTGSDKNRYVVAIRGHDMYNKLTVEALHKIVYRAEQTGVTEVDLEFGATNSVMSWKVWALIDLNCQRVYGFKVLLEQGTGVEERTSATLGYAPCPLYGGPGLRTRPIQYAAEFDVTPVVQHRDDIEVTVDDTIDDEVTNKPAAMPQHKSESSPEATPEDEPNPSPSPAPKPAVEASNADRRDESNTAVNCDKIQTTSSNDDGNNARKDSSDSANSGGSSSTRGEVVDQLVAKIAMMEARLAAAERHDLLVSRIFALEEKFESKAARTGSNRMEVIESRLESMDKKLEQLGTNVMDLNSNATRVAEALEKIAVLLTP</sequence>